<feature type="domain" description="Amidase" evidence="2">
    <location>
        <begin position="33"/>
        <end position="470"/>
    </location>
</feature>
<dbReference type="NCBIfam" id="NF006043">
    <property type="entry name" value="PRK08186.1"/>
    <property type="match status" value="1"/>
</dbReference>
<evidence type="ECO:0000259" key="2">
    <source>
        <dbReference type="Pfam" id="PF01425"/>
    </source>
</evidence>
<dbReference type="OrthoDB" id="7490557at2"/>
<dbReference type="InterPro" id="IPR053844">
    <property type="entry name" value="AH_C"/>
</dbReference>
<dbReference type="Pfam" id="PF01425">
    <property type="entry name" value="Amidase"/>
    <property type="match status" value="1"/>
</dbReference>
<proteinExistence type="predicted"/>
<keyword evidence="4" id="KW-0378">Hydrolase</keyword>
<evidence type="ECO:0000313" key="4">
    <source>
        <dbReference type="EMBL" id="ABZ73570.1"/>
    </source>
</evidence>
<reference evidence="4" key="1">
    <citation type="submission" date="2008-01" db="EMBL/GenBank/DDBJ databases">
        <title>Complete sequence of chromosome of Caulobacter sp. K31.</title>
        <authorList>
            <consortium name="US DOE Joint Genome Institute"/>
            <person name="Copeland A."/>
            <person name="Lucas S."/>
            <person name="Lapidus A."/>
            <person name="Barry K."/>
            <person name="Glavina del Rio T."/>
            <person name="Dalin E."/>
            <person name="Tice H."/>
            <person name="Pitluck S."/>
            <person name="Bruce D."/>
            <person name="Goodwin L."/>
            <person name="Thompson L.S."/>
            <person name="Brettin T."/>
            <person name="Detter J.C."/>
            <person name="Han C."/>
            <person name="Schmutz J."/>
            <person name="Larimer F."/>
            <person name="Land M."/>
            <person name="Hauser L."/>
            <person name="Kyrpides N."/>
            <person name="Kim E."/>
            <person name="Stephens C."/>
            <person name="Richardson P."/>
        </authorList>
    </citation>
    <scope>NUCLEOTIDE SEQUENCE [LARGE SCALE GENOMIC DNA]</scope>
    <source>
        <strain evidence="4">K31</strain>
    </source>
</reference>
<name>B0T080_CAUSK</name>
<dbReference type="Gene3D" id="1.20.58.1700">
    <property type="match status" value="1"/>
</dbReference>
<evidence type="ECO:0000256" key="1">
    <source>
        <dbReference type="SAM" id="MobiDB-lite"/>
    </source>
</evidence>
<accession>B0T080</accession>
<organism evidence="4">
    <name type="scientific">Caulobacter sp. (strain K31)</name>
    <dbReference type="NCBI Taxonomy" id="366602"/>
    <lineage>
        <taxon>Bacteria</taxon>
        <taxon>Pseudomonadati</taxon>
        <taxon>Pseudomonadota</taxon>
        <taxon>Alphaproteobacteria</taxon>
        <taxon>Caulobacterales</taxon>
        <taxon>Caulobacteraceae</taxon>
        <taxon>Caulobacter</taxon>
    </lineage>
</organism>
<dbReference type="Gene3D" id="3.10.490.10">
    <property type="entry name" value="Gamma-glutamyl cyclotransferase-like"/>
    <property type="match status" value="1"/>
</dbReference>
<dbReference type="AlphaFoldDB" id="B0T080"/>
<protein>
    <submittedName>
        <fullName evidence="4">Allophanate hydrolase</fullName>
    </submittedName>
</protein>
<sequence>MTDFQRLSVSAIADAVNGGASAVEVARAALDVVAAYDEIQPQAWILRLPAEAVLAQARVVEARIAAGEALPLAGVPFAVKDNIDVAGWPTSAACPAFAYVPERSATVVERLVAAGAVLVGKTNLDQFATGLVGVRSPYGAPLCVFDQAYVSGGSSSGSAVAVAAGLVAFSLGTDTAGSGRVPAAFNHLIGLKPSKGRWSTRGLVPACRSLDCISVFAADLEGAALVDEVLTGFDPEDDYSRRAPEDPLRPSGPPPLEAEDLHGAPADGCSPSGGPVAERLRESFRFGVPKPDQRLFLGDHQSAALYAAAIARLTTAGGTPVEIDIAPLFDCAKLLYSGPWVAERTAAVETLLRDTPGAIHPTVRAIVQGGLAVTGVETFKGFHALEAHRRAAEAIWDAVDVMLLPTAPTIYRLKAVQAEPIALNANLGLYTNFVNLLDMSALAVPAGFRENGTGFGVTLIGPAFADRALLALAERYLETFPMADMPPLDLTPKKPGVKLAVVGAHLAGMPLHWQLTSREARLVSATRTAPTYKLYAMAETTPPKPALIHVGEGGAAILVEVYELDFEAFGSFVAEVPAPLAIGTVTLEDGTLVKGFVAEPRALNGATDITELGGWRAYIASLAA</sequence>
<evidence type="ECO:0000259" key="3">
    <source>
        <dbReference type="Pfam" id="PF21986"/>
    </source>
</evidence>
<dbReference type="STRING" id="366602.Caul_4450"/>
<dbReference type="KEGG" id="cak:Caul_4450"/>
<dbReference type="eggNOG" id="COG0154">
    <property type="taxonomic scope" value="Bacteria"/>
</dbReference>
<dbReference type="PANTHER" id="PTHR11895">
    <property type="entry name" value="TRANSAMIDASE"/>
    <property type="match status" value="1"/>
</dbReference>
<dbReference type="Pfam" id="PF21986">
    <property type="entry name" value="AH_C"/>
    <property type="match status" value="1"/>
</dbReference>
<feature type="compositionally biased region" description="Basic and acidic residues" evidence="1">
    <location>
        <begin position="238"/>
        <end position="248"/>
    </location>
</feature>
<dbReference type="SUPFAM" id="SSF75304">
    <property type="entry name" value="Amidase signature (AS) enzymes"/>
    <property type="match status" value="1"/>
</dbReference>
<dbReference type="InterPro" id="IPR036928">
    <property type="entry name" value="AS_sf"/>
</dbReference>
<dbReference type="PANTHER" id="PTHR11895:SF169">
    <property type="entry name" value="GLUTAMYL-TRNA(GLN) AMIDOTRANSFERASE"/>
    <property type="match status" value="1"/>
</dbReference>
<dbReference type="HOGENOM" id="CLU_009600_0_1_5"/>
<gene>
    <name evidence="4" type="ordered locus">Caul_4450</name>
</gene>
<feature type="region of interest" description="Disordered" evidence="1">
    <location>
        <begin position="235"/>
        <end position="272"/>
    </location>
</feature>
<feature type="domain" description="Allophanate hydrolase C-terminal" evidence="3">
    <location>
        <begin position="497"/>
        <end position="620"/>
    </location>
</feature>
<dbReference type="EMBL" id="CP000927">
    <property type="protein sequence ID" value="ABZ73570.1"/>
    <property type="molecule type" value="Genomic_DNA"/>
</dbReference>
<dbReference type="InterPro" id="IPR023631">
    <property type="entry name" value="Amidase_dom"/>
</dbReference>
<dbReference type="InterPro" id="IPR000120">
    <property type="entry name" value="Amidase"/>
</dbReference>
<dbReference type="Gene3D" id="3.90.1300.10">
    <property type="entry name" value="Amidase signature (AS) domain"/>
    <property type="match status" value="1"/>
</dbReference>
<dbReference type="GO" id="GO:0016787">
    <property type="term" value="F:hydrolase activity"/>
    <property type="evidence" value="ECO:0007669"/>
    <property type="project" value="UniProtKB-KW"/>
</dbReference>